<accession>A0A2N0R470</accession>
<feature type="compositionally biased region" description="Polar residues" evidence="1">
    <location>
        <begin position="1"/>
        <end position="12"/>
    </location>
</feature>
<dbReference type="Proteomes" id="UP000232688">
    <property type="component" value="Unassembled WGS sequence"/>
</dbReference>
<feature type="region of interest" description="Disordered" evidence="1">
    <location>
        <begin position="475"/>
        <end position="515"/>
    </location>
</feature>
<protein>
    <recommendedName>
        <fullName evidence="2">RRM domain-containing protein</fullName>
    </recommendedName>
</protein>
<dbReference type="VEuPathDB" id="FungiDB:RhiirFUN_023442"/>
<sequence length="1057" mass="124786">MTRMTRSVTRKGTLQPGEQVIDISTGSTSTAFQDIDPFKKPYNPPPATNKDDEGFETVQSKNKKAKKEDTVTQKQKEVMKEVVQATLGRKQSQQSETAAANESRDNNHPIQPNLTKNITPMDLDQNNDDHNAGDETNEIPDDEDDIIDIAIMAEKPQFKVYFDLAQIPGKSHIGKVNLVKKLLAQHHIACFPGRIDAKNIEIDGTIQKQHYYVFKCANETAFEKILREPIPTKIKIKQQDGKIVEQDLNVTFNKIEKKEIPAETQQNIDEHTIFVNKIPAELRNYQIKGVFGTYGNIVNFKTFMRGQYQNAIITFDDKSAVQPFYYTWGIFINQHLVRVRPKVMSEDKLHERTAYYIKLAGLPLNTSAFDLRGFMERYNVKYLDIPRNSRFNYPLRYCFVYFQNEEDFQIATKQAFCFKEHQLYWTDVDMKTCHRCGSPEHLAMHCDHEDNRPRYKNRKEVLKGFRQARQERNKKYGSYAQAAQQGRNRRQSFNSRRPWNRANLSHDNKSHDQNNVFSIDKPKHQRQMSMTKNTIQDRNVAFTITKAMEKLDQLCKNFTVLQNEQRSISNELKSIKVKQNTKDTTKPNTTVNKAVGSSTKGVTRNNNKRILLEESSDDSTHELSDLEERFKQSEQKSQNMATELTDLKVNAKASTEKKEESKKTINELFKLMREALSTQHELIVMGDFNQKYEKYSENKTKSTRNKYWNNIFYDLEEKFNLYDPHRIMYDITPSNPIYTWTNGVNYSRIDYIWITENLMMNYEDTMFTDISQDFRTDHKMLSFSLWTEELCSTHLVFNHKQEKIKKIIYKYDEMNNEKWEEYQNIQKDYLSNTINEQFNFDDIEKHWDVIKKGIYKSNEFIKKEKKKINIKNRNPNQQTESYQGRQFLINLRRQIKKKHGRKYLKGHWNTIGGQLNKYSSNKIEFMWEPPNDQNYQRLLDKIEILYNIYTDSYKKELEILKENKIEDAINKRCADLYNNQKRMIDNIIDREVKTIILDRVLIEKPGEQINLITDPKEIKKEVNLHFQKVAGTTNRPKEIPEQWHNQYAPLNHMNSMI</sequence>
<organism evidence="3 4">
    <name type="scientific">Rhizophagus irregularis</name>
    <dbReference type="NCBI Taxonomy" id="588596"/>
    <lineage>
        <taxon>Eukaryota</taxon>
        <taxon>Fungi</taxon>
        <taxon>Fungi incertae sedis</taxon>
        <taxon>Mucoromycota</taxon>
        <taxon>Glomeromycotina</taxon>
        <taxon>Glomeromycetes</taxon>
        <taxon>Glomerales</taxon>
        <taxon>Glomeraceae</taxon>
        <taxon>Rhizophagus</taxon>
    </lineage>
</organism>
<gene>
    <name evidence="3" type="ORF">RhiirA1_496462</name>
</gene>
<dbReference type="Gene3D" id="3.60.10.10">
    <property type="entry name" value="Endonuclease/exonuclease/phosphatase"/>
    <property type="match status" value="1"/>
</dbReference>
<evidence type="ECO:0000313" key="4">
    <source>
        <dbReference type="Proteomes" id="UP000232688"/>
    </source>
</evidence>
<feature type="region of interest" description="Disordered" evidence="1">
    <location>
        <begin position="1"/>
        <end position="141"/>
    </location>
</feature>
<reference evidence="3 4" key="1">
    <citation type="submission" date="2017-10" db="EMBL/GenBank/DDBJ databases">
        <title>Extensive intraspecific genome diversity in a model arbuscular mycorrhizal fungus.</title>
        <authorList>
            <person name="Chen E.C.H."/>
            <person name="Morin E."/>
            <person name="Baudet D."/>
            <person name="Noel J."/>
            <person name="Ndikumana S."/>
            <person name="Charron P."/>
            <person name="St-Onge C."/>
            <person name="Giorgi J."/>
            <person name="Grigoriev I.V."/>
            <person name="Roux C."/>
            <person name="Martin F.M."/>
            <person name="Corradi N."/>
        </authorList>
    </citation>
    <scope>NUCLEOTIDE SEQUENCE [LARGE SCALE GENOMIC DNA]</scope>
    <source>
        <strain evidence="3 4">A1</strain>
    </source>
</reference>
<feature type="domain" description="RRM" evidence="2">
    <location>
        <begin position="356"/>
        <end position="426"/>
    </location>
</feature>
<dbReference type="EMBL" id="LLXH01001628">
    <property type="protein sequence ID" value="PKC58108.1"/>
    <property type="molecule type" value="Genomic_DNA"/>
</dbReference>
<dbReference type="VEuPathDB" id="FungiDB:FUN_003407"/>
<feature type="compositionally biased region" description="Polar residues" evidence="1">
    <location>
        <begin position="22"/>
        <end position="32"/>
    </location>
</feature>
<dbReference type="InterPro" id="IPR035979">
    <property type="entry name" value="RBD_domain_sf"/>
</dbReference>
<feature type="compositionally biased region" description="Basic and acidic residues" evidence="1">
    <location>
        <begin position="618"/>
        <end position="634"/>
    </location>
</feature>
<feature type="compositionally biased region" description="Polar residues" evidence="1">
    <location>
        <begin position="89"/>
        <end position="100"/>
    </location>
</feature>
<dbReference type="VEuPathDB" id="FungiDB:RhiirA1_496462"/>
<dbReference type="InterPro" id="IPR036691">
    <property type="entry name" value="Endo/exonu/phosph_ase_sf"/>
</dbReference>
<feature type="compositionally biased region" description="Basic and acidic residues" evidence="1">
    <location>
        <begin position="66"/>
        <end position="80"/>
    </location>
</feature>
<feature type="domain" description="RRM" evidence="2">
    <location>
        <begin position="272"/>
        <end position="340"/>
    </location>
</feature>
<dbReference type="AlphaFoldDB" id="A0A2N0R470"/>
<comment type="caution">
    <text evidence="3">The sequence shown here is derived from an EMBL/GenBank/DDBJ whole genome shotgun (WGS) entry which is preliminary data.</text>
</comment>
<proteinExistence type="predicted"/>
<reference evidence="3 4" key="2">
    <citation type="submission" date="2017-10" db="EMBL/GenBank/DDBJ databases">
        <title>Genome analyses suggest a sexual origin of heterokaryosis in a supposedly ancient asexual fungus.</title>
        <authorList>
            <person name="Corradi N."/>
            <person name="Sedzielewska K."/>
            <person name="Noel J."/>
            <person name="Charron P."/>
            <person name="Farinelli L."/>
            <person name="Marton T."/>
            <person name="Kruger M."/>
            <person name="Pelin A."/>
            <person name="Brachmann A."/>
            <person name="Corradi N."/>
        </authorList>
    </citation>
    <scope>NUCLEOTIDE SEQUENCE [LARGE SCALE GENOMIC DNA]</scope>
    <source>
        <strain evidence="3 4">A1</strain>
    </source>
</reference>
<dbReference type="InterPro" id="IPR012677">
    <property type="entry name" value="Nucleotide-bd_a/b_plait_sf"/>
</dbReference>
<evidence type="ECO:0000313" key="3">
    <source>
        <dbReference type="EMBL" id="PKC58108.1"/>
    </source>
</evidence>
<feature type="region of interest" description="Disordered" evidence="1">
    <location>
        <begin position="582"/>
        <end position="642"/>
    </location>
</feature>
<dbReference type="Gene3D" id="3.30.70.330">
    <property type="match status" value="2"/>
</dbReference>
<dbReference type="CDD" id="cd00590">
    <property type="entry name" value="RRM_SF"/>
    <property type="match status" value="1"/>
</dbReference>
<dbReference type="SMART" id="SM00360">
    <property type="entry name" value="RRM"/>
    <property type="match status" value="2"/>
</dbReference>
<dbReference type="VEuPathDB" id="FungiDB:FUN_019870"/>
<dbReference type="SUPFAM" id="SSF56219">
    <property type="entry name" value="DNase I-like"/>
    <property type="match status" value="1"/>
</dbReference>
<dbReference type="VEuPathDB" id="FungiDB:RhiirFUN_018231"/>
<feature type="compositionally biased region" description="Polar residues" evidence="1">
    <location>
        <begin position="586"/>
        <end position="605"/>
    </location>
</feature>
<dbReference type="GO" id="GO:0003723">
    <property type="term" value="F:RNA binding"/>
    <property type="evidence" value="ECO:0007669"/>
    <property type="project" value="InterPro"/>
</dbReference>
<dbReference type="SUPFAM" id="SSF54928">
    <property type="entry name" value="RNA-binding domain, RBD"/>
    <property type="match status" value="1"/>
</dbReference>
<evidence type="ECO:0000256" key="1">
    <source>
        <dbReference type="SAM" id="MobiDB-lite"/>
    </source>
</evidence>
<dbReference type="VEuPathDB" id="FungiDB:FUN_003408"/>
<feature type="compositionally biased region" description="Polar residues" evidence="1">
    <location>
        <begin position="108"/>
        <end position="118"/>
    </location>
</feature>
<dbReference type="InterPro" id="IPR000504">
    <property type="entry name" value="RRM_dom"/>
</dbReference>
<feature type="compositionally biased region" description="Polar residues" evidence="1">
    <location>
        <begin position="491"/>
        <end position="503"/>
    </location>
</feature>
<name>A0A2N0R470_9GLOM</name>
<evidence type="ECO:0000259" key="2">
    <source>
        <dbReference type="SMART" id="SM00360"/>
    </source>
</evidence>